<proteinExistence type="predicted"/>
<comment type="caution">
    <text evidence="3">The sequence shown here is derived from an EMBL/GenBank/DDBJ whole genome shotgun (WGS) entry which is preliminary data.</text>
</comment>
<evidence type="ECO:0000313" key="3">
    <source>
        <dbReference type="EMBL" id="EAR28507.1"/>
    </source>
</evidence>
<feature type="transmembrane region" description="Helical" evidence="2">
    <location>
        <begin position="14"/>
        <end position="33"/>
    </location>
</feature>
<name>A4CAU9_9GAMM</name>
<accession>A4CAU9</accession>
<keyword evidence="2" id="KW-0812">Transmembrane</keyword>
<keyword evidence="2" id="KW-0472">Membrane</keyword>
<dbReference type="STRING" id="87626.PTD2_21867"/>
<dbReference type="AlphaFoldDB" id="A4CAU9"/>
<protein>
    <submittedName>
        <fullName evidence="3">Uncharacterized protein</fullName>
    </submittedName>
</protein>
<dbReference type="OrthoDB" id="1454246at2"/>
<keyword evidence="4" id="KW-1185">Reference proteome</keyword>
<feature type="transmembrane region" description="Helical" evidence="2">
    <location>
        <begin position="215"/>
        <end position="238"/>
    </location>
</feature>
<dbReference type="RefSeq" id="WP_009840334.1">
    <property type="nucleotide sequence ID" value="NZ_CH959301.1"/>
</dbReference>
<dbReference type="eggNOG" id="ENOG5032RMZ">
    <property type="taxonomic scope" value="Bacteria"/>
</dbReference>
<evidence type="ECO:0000313" key="4">
    <source>
        <dbReference type="Proteomes" id="UP000006201"/>
    </source>
</evidence>
<gene>
    <name evidence="3" type="ORF">PTD2_21867</name>
</gene>
<dbReference type="EMBL" id="AAOH01000004">
    <property type="protein sequence ID" value="EAR28507.1"/>
    <property type="molecule type" value="Genomic_DNA"/>
</dbReference>
<evidence type="ECO:0000256" key="1">
    <source>
        <dbReference type="SAM" id="MobiDB-lite"/>
    </source>
</evidence>
<sequence length="377" mass="43210">MTVISSFNNLDKRFAWSFLGFMLAAILGSLTIYTEFFRVDNPELIVEVLNDTNVLDVKEDMNELKVFYGDVDIKSLNQTLSVVFLRIKNDGGAPILKGYYDDKYPLNLTIKDGKFLKSEQVSSTNDYLKSSALPIIDTERSILLPGIILEHGESYTIKVLALHSAGSDVELNVLGKIAGVREIRLTKSIDSEEEISFWSKVIAGDIFVHLARIPIYFFGFIFSIILMIAPIAIASDFFSKRKRRKVIKQYKLYIKEDITDKHEFLFESYIDDGLVPVAEAKETLSDKEKLKKVVRKGLNPEARSHERHPERHDGRYPDRYDRSHPDYQRVVYRRAAIYRLLKGVDGFIKDENNEIMPAPHAEDLLGKFIDFVVIKES</sequence>
<dbReference type="Proteomes" id="UP000006201">
    <property type="component" value="Unassembled WGS sequence"/>
</dbReference>
<keyword evidence="2" id="KW-1133">Transmembrane helix</keyword>
<dbReference type="HOGENOM" id="CLU_061788_0_0_6"/>
<feature type="compositionally biased region" description="Basic and acidic residues" evidence="1">
    <location>
        <begin position="302"/>
        <end position="322"/>
    </location>
</feature>
<feature type="region of interest" description="Disordered" evidence="1">
    <location>
        <begin position="301"/>
        <end position="322"/>
    </location>
</feature>
<reference evidence="3 4" key="1">
    <citation type="submission" date="2006-02" db="EMBL/GenBank/DDBJ databases">
        <authorList>
            <person name="Moran M.A."/>
            <person name="Kjelleberg S."/>
            <person name="Egan S."/>
            <person name="Saunders N."/>
            <person name="Thomas T."/>
            <person name="Ferriera S."/>
            <person name="Johnson J."/>
            <person name="Kravitz S."/>
            <person name="Halpern A."/>
            <person name="Remington K."/>
            <person name="Beeson K."/>
            <person name="Tran B."/>
            <person name="Rogers Y.-H."/>
            <person name="Friedman R."/>
            <person name="Venter J.C."/>
        </authorList>
    </citation>
    <scope>NUCLEOTIDE SEQUENCE [LARGE SCALE GENOMIC DNA]</scope>
    <source>
        <strain evidence="3 4">D2</strain>
    </source>
</reference>
<evidence type="ECO:0000256" key="2">
    <source>
        <dbReference type="SAM" id="Phobius"/>
    </source>
</evidence>
<organism evidence="3 4">
    <name type="scientific">Pseudoalteromonas tunicata D2</name>
    <dbReference type="NCBI Taxonomy" id="87626"/>
    <lineage>
        <taxon>Bacteria</taxon>
        <taxon>Pseudomonadati</taxon>
        <taxon>Pseudomonadota</taxon>
        <taxon>Gammaproteobacteria</taxon>
        <taxon>Alteromonadales</taxon>
        <taxon>Pseudoalteromonadaceae</taxon>
        <taxon>Pseudoalteromonas</taxon>
    </lineage>
</organism>